<keyword evidence="1" id="KW-0812">Transmembrane</keyword>
<dbReference type="InterPro" id="IPR045584">
    <property type="entry name" value="Pilin-like"/>
</dbReference>
<dbReference type="HOGENOM" id="CLU_125322_0_0_6"/>
<keyword evidence="3" id="KW-1185">Reference proteome</keyword>
<reference evidence="2 3" key="1">
    <citation type="submission" date="2007-08" db="EMBL/GenBank/DDBJ databases">
        <title>Complete sequence of Shewanella sediminis HAW-EB3.</title>
        <authorList>
            <consortium name="US DOE Joint Genome Institute"/>
            <person name="Copeland A."/>
            <person name="Lucas S."/>
            <person name="Lapidus A."/>
            <person name="Barry K."/>
            <person name="Glavina del Rio T."/>
            <person name="Dalin E."/>
            <person name="Tice H."/>
            <person name="Pitluck S."/>
            <person name="Chertkov O."/>
            <person name="Brettin T."/>
            <person name="Bruce D."/>
            <person name="Detter J.C."/>
            <person name="Han C."/>
            <person name="Schmutz J."/>
            <person name="Larimer F."/>
            <person name="Land M."/>
            <person name="Hauser L."/>
            <person name="Kyrpides N."/>
            <person name="Kim E."/>
            <person name="Zhao J.-S."/>
            <person name="Richardson P."/>
        </authorList>
    </citation>
    <scope>NUCLEOTIDE SEQUENCE [LARGE SCALE GENOMIC DNA]</scope>
    <source>
        <strain evidence="2 3">HAW-EB3</strain>
    </source>
</reference>
<dbReference type="STRING" id="425104.Ssed_0553"/>
<dbReference type="InterPro" id="IPR012902">
    <property type="entry name" value="N_methyl_site"/>
</dbReference>
<keyword evidence="1" id="KW-0472">Membrane</keyword>
<proteinExistence type="predicted"/>
<dbReference type="Proteomes" id="UP000002015">
    <property type="component" value="Chromosome"/>
</dbReference>
<dbReference type="Gene3D" id="3.30.700.10">
    <property type="entry name" value="Glycoprotein, Type 4 Pilin"/>
    <property type="match status" value="1"/>
</dbReference>
<dbReference type="SUPFAM" id="SSF54523">
    <property type="entry name" value="Pili subunits"/>
    <property type="match status" value="1"/>
</dbReference>
<evidence type="ECO:0000313" key="3">
    <source>
        <dbReference type="Proteomes" id="UP000002015"/>
    </source>
</evidence>
<dbReference type="PROSITE" id="PS00409">
    <property type="entry name" value="PROKAR_NTER_METHYL"/>
    <property type="match status" value="1"/>
</dbReference>
<dbReference type="eggNOG" id="COG2165">
    <property type="taxonomic scope" value="Bacteria"/>
</dbReference>
<protein>
    <submittedName>
        <fullName evidence="2">MSHA pilin protein MshC</fullName>
    </submittedName>
</protein>
<dbReference type="RefSeq" id="WP_012140902.1">
    <property type="nucleotide sequence ID" value="NC_009831.1"/>
</dbReference>
<organism evidence="2 3">
    <name type="scientific">Shewanella sediminis (strain HAW-EB3)</name>
    <dbReference type="NCBI Taxonomy" id="425104"/>
    <lineage>
        <taxon>Bacteria</taxon>
        <taxon>Pseudomonadati</taxon>
        <taxon>Pseudomonadota</taxon>
        <taxon>Gammaproteobacteria</taxon>
        <taxon>Alteromonadales</taxon>
        <taxon>Shewanellaceae</taxon>
        <taxon>Shewanella</taxon>
    </lineage>
</organism>
<dbReference type="OrthoDB" id="6385510at2"/>
<dbReference type="AlphaFoldDB" id="A8FQP2"/>
<keyword evidence="1" id="KW-1133">Transmembrane helix</keyword>
<dbReference type="NCBIfam" id="TIGR02532">
    <property type="entry name" value="IV_pilin_GFxxxE"/>
    <property type="match status" value="1"/>
</dbReference>
<evidence type="ECO:0000313" key="2">
    <source>
        <dbReference type="EMBL" id="ABV35165.1"/>
    </source>
</evidence>
<name>A8FQP2_SHESH</name>
<dbReference type="EMBL" id="CP000821">
    <property type="protein sequence ID" value="ABV35165.1"/>
    <property type="molecule type" value="Genomic_DNA"/>
</dbReference>
<dbReference type="Pfam" id="PF07963">
    <property type="entry name" value="N_methyl"/>
    <property type="match status" value="1"/>
</dbReference>
<evidence type="ECO:0000256" key="1">
    <source>
        <dbReference type="SAM" id="Phobius"/>
    </source>
</evidence>
<gene>
    <name evidence="2" type="ordered locus">Ssed_0553</name>
</gene>
<feature type="transmembrane region" description="Helical" evidence="1">
    <location>
        <begin position="12"/>
        <end position="30"/>
    </location>
</feature>
<dbReference type="KEGG" id="sse:Ssed_0553"/>
<accession>A8FQP2</accession>
<sequence>MRTVLPQSGFTLVELVTTIILIAILSVVVLPRLMTSSSYSAFTLRDEFVSELRKAQLLAMNNGDYCYRIAVDTTGYQLQGFDNTGCTGTAKLTETKQTFEGRASLELDSDSSKSFKVNFDRQGIASLGCSGACIKVIADETLTISIESQGYIHGR</sequence>